<proteinExistence type="predicted"/>
<feature type="transmembrane region" description="Helical" evidence="4">
    <location>
        <begin position="1174"/>
        <end position="1195"/>
    </location>
</feature>
<protein>
    <recommendedName>
        <fullName evidence="6">EGF-like domain-containing protein</fullName>
    </recommendedName>
</protein>
<evidence type="ECO:0000256" key="5">
    <source>
        <dbReference type="SAM" id="SignalP"/>
    </source>
</evidence>
<dbReference type="PROSITE" id="PS50026">
    <property type="entry name" value="EGF_3"/>
    <property type="match status" value="1"/>
</dbReference>
<feature type="compositionally biased region" description="Low complexity" evidence="3">
    <location>
        <begin position="66"/>
        <end position="77"/>
    </location>
</feature>
<dbReference type="InterPro" id="IPR036383">
    <property type="entry name" value="TSP1_rpt_sf"/>
</dbReference>
<evidence type="ECO:0000313" key="8">
    <source>
        <dbReference type="Proteomes" id="UP000247498"/>
    </source>
</evidence>
<feature type="region of interest" description="Disordered" evidence="3">
    <location>
        <begin position="52"/>
        <end position="77"/>
    </location>
</feature>
<evidence type="ECO:0000313" key="7">
    <source>
        <dbReference type="EMBL" id="GBF95634.1"/>
    </source>
</evidence>
<dbReference type="SUPFAM" id="SSF82895">
    <property type="entry name" value="TSP-1 type 1 repeat"/>
    <property type="match status" value="2"/>
</dbReference>
<accession>A0A2V0P6Y5</accession>
<reference evidence="7 8" key="1">
    <citation type="journal article" date="2018" name="Sci. Rep.">
        <title>Raphidocelis subcapitata (=Pseudokirchneriella subcapitata) provides an insight into genome evolution and environmental adaptations in the Sphaeropleales.</title>
        <authorList>
            <person name="Suzuki S."/>
            <person name="Yamaguchi H."/>
            <person name="Nakajima N."/>
            <person name="Kawachi M."/>
        </authorList>
    </citation>
    <scope>NUCLEOTIDE SEQUENCE [LARGE SCALE GENOMIC DNA]</scope>
    <source>
        <strain evidence="7 8">NIES-35</strain>
    </source>
</reference>
<comment type="caution">
    <text evidence="7">The sequence shown here is derived from an EMBL/GenBank/DDBJ whole genome shotgun (WGS) entry which is preliminary data.</text>
</comment>
<feature type="compositionally biased region" description="Gly residues" evidence="3">
    <location>
        <begin position="709"/>
        <end position="718"/>
    </location>
</feature>
<evidence type="ECO:0000256" key="2">
    <source>
        <dbReference type="PROSITE-ProRule" id="PRU00076"/>
    </source>
</evidence>
<dbReference type="PROSITE" id="PS50092">
    <property type="entry name" value="TSP1"/>
    <property type="match status" value="1"/>
</dbReference>
<dbReference type="Proteomes" id="UP000247498">
    <property type="component" value="Unassembled WGS sequence"/>
</dbReference>
<keyword evidence="5" id="KW-0732">Signal</keyword>
<organism evidence="7 8">
    <name type="scientific">Raphidocelis subcapitata</name>
    <dbReference type="NCBI Taxonomy" id="307507"/>
    <lineage>
        <taxon>Eukaryota</taxon>
        <taxon>Viridiplantae</taxon>
        <taxon>Chlorophyta</taxon>
        <taxon>core chlorophytes</taxon>
        <taxon>Chlorophyceae</taxon>
        <taxon>CS clade</taxon>
        <taxon>Sphaeropleales</taxon>
        <taxon>Selenastraceae</taxon>
        <taxon>Raphidocelis</taxon>
    </lineage>
</organism>
<feature type="compositionally biased region" description="Low complexity" evidence="3">
    <location>
        <begin position="719"/>
        <end position="730"/>
    </location>
</feature>
<evidence type="ECO:0000256" key="4">
    <source>
        <dbReference type="SAM" id="Phobius"/>
    </source>
</evidence>
<dbReference type="Pfam" id="PF00090">
    <property type="entry name" value="TSP_1"/>
    <property type="match status" value="1"/>
</dbReference>
<keyword evidence="1 2" id="KW-1015">Disulfide bond</keyword>
<evidence type="ECO:0000259" key="6">
    <source>
        <dbReference type="PROSITE" id="PS50026"/>
    </source>
</evidence>
<feature type="compositionally biased region" description="Low complexity" evidence="3">
    <location>
        <begin position="584"/>
        <end position="603"/>
    </location>
</feature>
<dbReference type="EMBL" id="BDRX01000068">
    <property type="protein sequence ID" value="GBF95634.1"/>
    <property type="molecule type" value="Genomic_DNA"/>
</dbReference>
<dbReference type="STRING" id="307507.A0A2V0P6Y5"/>
<keyword evidence="4" id="KW-0812">Transmembrane</keyword>
<feature type="compositionally biased region" description="Low complexity" evidence="3">
    <location>
        <begin position="685"/>
        <end position="708"/>
    </location>
</feature>
<dbReference type="InterPro" id="IPR013111">
    <property type="entry name" value="EGF_extracell"/>
</dbReference>
<evidence type="ECO:0000256" key="1">
    <source>
        <dbReference type="ARBA" id="ARBA00023157"/>
    </source>
</evidence>
<comment type="caution">
    <text evidence="2">Lacks conserved residue(s) required for the propagation of feature annotation.</text>
</comment>
<keyword evidence="2" id="KW-0245">EGF-like domain</keyword>
<dbReference type="InterPro" id="IPR000884">
    <property type="entry name" value="TSP1_rpt"/>
</dbReference>
<feature type="signal peptide" evidence="5">
    <location>
        <begin position="1"/>
        <end position="23"/>
    </location>
</feature>
<feature type="compositionally biased region" description="Gly residues" evidence="3">
    <location>
        <begin position="925"/>
        <end position="957"/>
    </location>
</feature>
<dbReference type="AlphaFoldDB" id="A0A2V0P6Y5"/>
<feature type="disulfide bond" evidence="2">
    <location>
        <begin position="1098"/>
        <end position="1107"/>
    </location>
</feature>
<dbReference type="InterPro" id="IPR000742">
    <property type="entry name" value="EGF"/>
</dbReference>
<feature type="region of interest" description="Disordered" evidence="3">
    <location>
        <begin position="494"/>
        <end position="637"/>
    </location>
</feature>
<sequence>MKGSNTLMLLVAAAALALPLVTAAGMGAAGAAGTRSPRPAAVLARRMLAGPAAPNGSSMPAPPPDGGASASADAGTAPSSLLDAPVTRLSGRNATLVYTSAIAAAAANATGDAAAAPPAQTDPDPYIYPLPLVAAPTVFFTAQLPAAGGVESFSPAVRAAFAAAVAAFLDPTGAGRGGAEVQVLAVQKAVAGLWVPAAATFVADEDGSLRALLVSTLQSDANFVFPSAAWGVVRAANIQEAAPATPEPVTFAWLPGEYGKCSALCGGGWQARLGARNLSCISSLGVEAPPSACPSPPPPSNRTCHEQDCRGSGPSGFSLSFGPWSACDAACGPSKRLRSVTCASREGYLAQLTSCTADPAALAPLLWEPCPDAPPCPRYVWTYGDWVCDDPAGCGGGTATRSAVCRPSTGGAEVEASRCAAEELEATSQPCATRACDSYYWRPRELGDCMPADPAAPCGRWVQPRRFDCVLQSTQEVVAARFCTEERPYLDTECPPPPECEAVAAGEGGADTSAGAGAPAEAPASSGESTAAGSSGELPPIELPEAAAAGPEPAASAPVSEASSPEVSEVQAGSQFARSGGKAGSPPLSSPAASEAAGATSASTRQTPPPSPEAAAAAVVSGAGGGGGVSRAATARGPSGAMLTGTAAAGSTATASNPSGTSSAVALVQGMSGWGPKLGAAAAATTAGAGSGGNSSTADPGVSASSGDSGSGSSGSSGSGTAEMMAPAPAGDGGSDDDRVAAAGNTTARALACPEGVAIDLLGNCCSGTALDGKGRCCDGAVDACGVCNGTGVALDAHHACCAGRLDAQGVCCPPDSLLDECGVCNGTAACPARLQLVARVPRPGLYLSPNSNPNKRLRAALSEAFAAALSVVQRGTPFNHALVTATFSAAGGGSEAAAAPVGKSRRARAAVQRAGSAGSFSGDLAGGEAAGEAGDGGDGDGGGDGGPLQGGSGGGLTPFNSTALEEEAGPLLIDVVLRGNSSGGTSPPNTAAALIAAFDLVGRGLPVPGASAARLRFVRLAAALRVGTCGDGVCEVGERVATDSGGDGCPEDCPFPFLSCPPFASGGAVAANGSAAGRPPPCNGHGACFSPLGACSCFDGYAGDDCSACARGFTRVGAFCVSTPRPPKPRAGDCPGPGCPDQPEEPASRAGVAAAAVAAAAAARARELRAQQAALTAVASGTVALAAAVAAFVYRARRVQQLKLYRTMLASAQTAAE</sequence>
<dbReference type="InParanoid" id="A0A2V0P6Y5"/>
<keyword evidence="4" id="KW-1133">Transmembrane helix</keyword>
<feature type="chain" id="PRO_5015852934" description="EGF-like domain-containing protein" evidence="5">
    <location>
        <begin position="24"/>
        <end position="1218"/>
    </location>
</feature>
<feature type="region of interest" description="Disordered" evidence="3">
    <location>
        <begin position="918"/>
        <end position="962"/>
    </location>
</feature>
<name>A0A2V0P6Y5_9CHLO</name>
<keyword evidence="4" id="KW-0472">Membrane</keyword>
<feature type="compositionally biased region" description="Low complexity" evidence="3">
    <location>
        <begin position="500"/>
        <end position="569"/>
    </location>
</feature>
<dbReference type="Pfam" id="PF07974">
    <property type="entry name" value="EGF_2"/>
    <property type="match status" value="1"/>
</dbReference>
<dbReference type="PROSITE" id="PS00022">
    <property type="entry name" value="EGF_1"/>
    <property type="match status" value="1"/>
</dbReference>
<gene>
    <name evidence="7" type="ORF">Rsub_08616</name>
</gene>
<keyword evidence="8" id="KW-1185">Reference proteome</keyword>
<dbReference type="Pfam" id="PF19030">
    <property type="entry name" value="TSP1_ADAMTS"/>
    <property type="match status" value="1"/>
</dbReference>
<evidence type="ECO:0000256" key="3">
    <source>
        <dbReference type="SAM" id="MobiDB-lite"/>
    </source>
</evidence>
<feature type="domain" description="EGF-like" evidence="6">
    <location>
        <begin position="1073"/>
        <end position="1108"/>
    </location>
</feature>
<feature type="region of interest" description="Disordered" evidence="3">
    <location>
        <begin position="685"/>
        <end position="740"/>
    </location>
</feature>
<dbReference type="OrthoDB" id="9948486at2759"/>